<feature type="domain" description="Holliday junction DNA helicase RuvA C-terminal" evidence="1">
    <location>
        <begin position="2"/>
        <end position="43"/>
    </location>
</feature>
<gene>
    <name evidence="2" type="ORF">GCM10025868_04390</name>
</gene>
<dbReference type="Proteomes" id="UP001157017">
    <property type="component" value="Unassembled WGS sequence"/>
</dbReference>
<dbReference type="SUPFAM" id="SSF46929">
    <property type="entry name" value="DNA helicase RuvA subunit, C-terminal domain"/>
    <property type="match status" value="1"/>
</dbReference>
<keyword evidence="3" id="KW-1185">Reference proteome</keyword>
<evidence type="ECO:0000259" key="1">
    <source>
        <dbReference type="Pfam" id="PF07499"/>
    </source>
</evidence>
<comment type="caution">
    <text evidence="2">The sequence shown here is derived from an EMBL/GenBank/DDBJ whole genome shotgun (WGS) entry which is preliminary data.</text>
</comment>
<organism evidence="2 3">
    <name type="scientific">Angustibacter aerolatus</name>
    <dbReference type="NCBI Taxonomy" id="1162965"/>
    <lineage>
        <taxon>Bacteria</taxon>
        <taxon>Bacillati</taxon>
        <taxon>Actinomycetota</taxon>
        <taxon>Actinomycetes</taxon>
        <taxon>Kineosporiales</taxon>
        <taxon>Kineosporiaceae</taxon>
    </lineage>
</organism>
<dbReference type="EMBL" id="BSUZ01000001">
    <property type="protein sequence ID" value="GMA85189.1"/>
    <property type="molecule type" value="Genomic_DNA"/>
</dbReference>
<dbReference type="Pfam" id="PF07499">
    <property type="entry name" value="RuvA_C"/>
    <property type="match status" value="1"/>
</dbReference>
<protein>
    <recommendedName>
        <fullName evidence="1">Holliday junction DNA helicase RuvA C-terminal domain-containing protein</fullName>
    </recommendedName>
</protein>
<evidence type="ECO:0000313" key="2">
    <source>
        <dbReference type="EMBL" id="GMA85189.1"/>
    </source>
</evidence>
<sequence>MRDALVGLGWAAKQADAAVEAVAPAEGQPVDVPAVLRAALQRLGRG</sequence>
<accession>A0ABQ6JDE2</accession>
<dbReference type="InterPro" id="IPR036267">
    <property type="entry name" value="RuvA_C_sf"/>
</dbReference>
<reference evidence="3" key="1">
    <citation type="journal article" date="2019" name="Int. J. Syst. Evol. Microbiol.">
        <title>The Global Catalogue of Microorganisms (GCM) 10K type strain sequencing project: providing services to taxonomists for standard genome sequencing and annotation.</title>
        <authorList>
            <consortium name="The Broad Institute Genomics Platform"/>
            <consortium name="The Broad Institute Genome Sequencing Center for Infectious Disease"/>
            <person name="Wu L."/>
            <person name="Ma J."/>
        </authorList>
    </citation>
    <scope>NUCLEOTIDE SEQUENCE [LARGE SCALE GENOMIC DNA]</scope>
    <source>
        <strain evidence="3">NBRC 108730</strain>
    </source>
</reference>
<evidence type="ECO:0000313" key="3">
    <source>
        <dbReference type="Proteomes" id="UP001157017"/>
    </source>
</evidence>
<name>A0ABQ6JDE2_9ACTN</name>
<proteinExistence type="predicted"/>
<dbReference type="InterPro" id="IPR011114">
    <property type="entry name" value="RuvA_C"/>
</dbReference>
<dbReference type="Gene3D" id="1.10.8.10">
    <property type="entry name" value="DNA helicase RuvA subunit, C-terminal domain"/>
    <property type="match status" value="1"/>
</dbReference>